<dbReference type="EMBL" id="JABBKX010000003">
    <property type="protein sequence ID" value="NMJ41735.1"/>
    <property type="molecule type" value="Genomic_DNA"/>
</dbReference>
<proteinExistence type="predicted"/>
<evidence type="ECO:0000313" key="2">
    <source>
        <dbReference type="Proteomes" id="UP000548582"/>
    </source>
</evidence>
<gene>
    <name evidence="1" type="ORF">GWK16_10815</name>
</gene>
<protein>
    <submittedName>
        <fullName evidence="1">Uncharacterized protein</fullName>
    </submittedName>
</protein>
<dbReference type="AlphaFoldDB" id="A0A848EEF7"/>
<name>A0A848EEF7_9PROT</name>
<dbReference type="Proteomes" id="UP000548582">
    <property type="component" value="Unassembled WGS sequence"/>
</dbReference>
<dbReference type="RefSeq" id="WP_170053980.1">
    <property type="nucleotide sequence ID" value="NZ_JABBKX010000003.1"/>
</dbReference>
<organism evidence="1 2">
    <name type="scientific">Neoroseomonas marina</name>
    <dbReference type="NCBI Taxonomy" id="1232220"/>
    <lineage>
        <taxon>Bacteria</taxon>
        <taxon>Pseudomonadati</taxon>
        <taxon>Pseudomonadota</taxon>
        <taxon>Alphaproteobacteria</taxon>
        <taxon>Acetobacterales</taxon>
        <taxon>Acetobacteraceae</taxon>
        <taxon>Neoroseomonas</taxon>
    </lineage>
</organism>
<evidence type="ECO:0000313" key="1">
    <source>
        <dbReference type="EMBL" id="NMJ41735.1"/>
    </source>
</evidence>
<comment type="caution">
    <text evidence="1">The sequence shown here is derived from an EMBL/GenBank/DDBJ whole genome shotgun (WGS) entry which is preliminary data.</text>
</comment>
<keyword evidence="2" id="KW-1185">Reference proteome</keyword>
<accession>A0A848EEF7</accession>
<sequence length="433" mass="47513">MQPPRPPDLPTDHPGRPLLARLEALARCEIVAPEGIRHGLLIGQLRQMIDRNVAPGPRDGPLILSPFAHLARLLDTAEALAMLSPAPPEALDRIRAGQGQLVLDGASEGRAFRGEEAAILHAALEAAGLPAERTAWVQQNRALGTEYRAWCAARGIEPVRIVTGDGYALGLWHRLFAPEIKPLPGEPPARWPFGFALASDGPRRNRWICLNYVVRAHRAVLAAWLLAREEPGHLTFSVKRIEEDEAARGRFARDATWLARVEPGLYPRVEALLASGMDRTGDTEAFAHSHWRVHSLPMEEVAASELFIVTETEMVWPNLHRWTEKTLKALASGLPFIVFGNHGTVAGLAELGFDTLPDLVDHGYDAEPAPDRRFAAALASVARFLGRAPGFTPAEMTRLRLAARHNREVFARQILRVAALDPIDEILAAARAP</sequence>
<reference evidence="1 2" key="1">
    <citation type="submission" date="2020-03" db="EMBL/GenBank/DDBJ databases">
        <authorList>
            <person name="Sun Q."/>
        </authorList>
    </citation>
    <scope>NUCLEOTIDE SEQUENCE [LARGE SCALE GENOMIC DNA]</scope>
    <source>
        <strain evidence="1 2">JC162</strain>
    </source>
</reference>